<dbReference type="PRINTS" id="PR00081">
    <property type="entry name" value="GDHRDH"/>
</dbReference>
<dbReference type="Gene3D" id="3.40.50.720">
    <property type="entry name" value="NAD(P)-binding Rossmann-like Domain"/>
    <property type="match status" value="1"/>
</dbReference>
<dbReference type="AlphaFoldDB" id="A0A833VKD0"/>
<dbReference type="OrthoDB" id="294295at2759"/>
<dbReference type="GO" id="GO:0005829">
    <property type="term" value="C:cytosol"/>
    <property type="evidence" value="ECO:0007669"/>
    <property type="project" value="TreeGrafter"/>
</dbReference>
<proteinExistence type="inferred from homology"/>
<dbReference type="FunFam" id="3.40.50.720:FF:000084">
    <property type="entry name" value="Short-chain dehydrogenase reductase"/>
    <property type="match status" value="1"/>
</dbReference>
<dbReference type="InterPro" id="IPR036291">
    <property type="entry name" value="NAD(P)-bd_dom_sf"/>
</dbReference>
<reference evidence="2" key="1">
    <citation type="submission" date="2020-01" db="EMBL/GenBank/DDBJ databases">
        <title>Genome sequence of Kobresia littledalei, the first chromosome-level genome in the family Cyperaceae.</title>
        <authorList>
            <person name="Qu G."/>
        </authorList>
    </citation>
    <scope>NUCLEOTIDE SEQUENCE</scope>
    <source>
        <strain evidence="2">C.B.Clarke</strain>
        <tissue evidence="2">Leaf</tissue>
    </source>
</reference>
<dbReference type="Proteomes" id="UP000623129">
    <property type="component" value="Unassembled WGS sequence"/>
</dbReference>
<dbReference type="InterPro" id="IPR020904">
    <property type="entry name" value="Sc_DH/Rdtase_CS"/>
</dbReference>
<comment type="similarity">
    <text evidence="1">Belongs to the short-chain dehydrogenases/reductases (SDR) family.</text>
</comment>
<dbReference type="PANTHER" id="PTHR42820:SF1">
    <property type="entry name" value="SHORT-CHAIN DEHYDROGENASE_REDUCTASE FAMILY PROTEIN"/>
    <property type="match status" value="1"/>
</dbReference>
<accession>A0A833VKD0</accession>
<dbReference type="GO" id="GO:0009688">
    <property type="term" value="P:abscisic acid biosynthetic process"/>
    <property type="evidence" value="ECO:0007669"/>
    <property type="project" value="TreeGrafter"/>
</dbReference>
<dbReference type="EMBL" id="SWLB01000002">
    <property type="protein sequence ID" value="KAF3341021.1"/>
    <property type="molecule type" value="Genomic_DNA"/>
</dbReference>
<protein>
    <submittedName>
        <fullName evidence="2">Zerumbone synthase</fullName>
    </submittedName>
</protein>
<comment type="caution">
    <text evidence="2">The sequence shown here is derived from an EMBL/GenBank/DDBJ whole genome shotgun (WGS) entry which is preliminary data.</text>
</comment>
<evidence type="ECO:0000313" key="2">
    <source>
        <dbReference type="EMBL" id="KAF3341021.1"/>
    </source>
</evidence>
<evidence type="ECO:0000256" key="1">
    <source>
        <dbReference type="ARBA" id="ARBA00006484"/>
    </source>
</evidence>
<dbReference type="PANTHER" id="PTHR42820">
    <property type="entry name" value="SHORT-CHAIN DEHYDROGENASE REDUCTASE"/>
    <property type="match status" value="1"/>
</dbReference>
<evidence type="ECO:0000313" key="3">
    <source>
        <dbReference type="Proteomes" id="UP000623129"/>
    </source>
</evidence>
<gene>
    <name evidence="2" type="ORF">FCM35_KLT09865</name>
</gene>
<dbReference type="InterPro" id="IPR002347">
    <property type="entry name" value="SDR_fam"/>
</dbReference>
<dbReference type="PRINTS" id="PR00080">
    <property type="entry name" value="SDRFAMILY"/>
</dbReference>
<dbReference type="PROSITE" id="PS00061">
    <property type="entry name" value="ADH_SHORT"/>
    <property type="match status" value="1"/>
</dbReference>
<name>A0A833VKD0_9POAL</name>
<organism evidence="2 3">
    <name type="scientific">Carex littledalei</name>
    <dbReference type="NCBI Taxonomy" id="544730"/>
    <lineage>
        <taxon>Eukaryota</taxon>
        <taxon>Viridiplantae</taxon>
        <taxon>Streptophyta</taxon>
        <taxon>Embryophyta</taxon>
        <taxon>Tracheophyta</taxon>
        <taxon>Spermatophyta</taxon>
        <taxon>Magnoliopsida</taxon>
        <taxon>Liliopsida</taxon>
        <taxon>Poales</taxon>
        <taxon>Cyperaceae</taxon>
        <taxon>Cyperoideae</taxon>
        <taxon>Cariceae</taxon>
        <taxon>Carex</taxon>
        <taxon>Carex subgen. Euthyceras</taxon>
    </lineage>
</organism>
<dbReference type="Pfam" id="PF13561">
    <property type="entry name" value="adh_short_C2"/>
    <property type="match status" value="1"/>
</dbReference>
<dbReference type="SUPFAM" id="SSF51735">
    <property type="entry name" value="NAD(P)-binding Rossmann-fold domains"/>
    <property type="match status" value="1"/>
</dbReference>
<sequence>MADTLVTSSVFKRRLEGKVALITGGTSGTGEATVRLFINHGAKVCIADIQDKLGEQILQSLDSGTHTRFIHCDVTKEDDISKAVDFTVETFGTIDIMVNNTEITGNIVPDIREFDIREFKKVFEVNVNGVFLGMKHAARVMIPRGKGSIISIANVASTIGGVGSHSYTCSKHAVVGFTKSLAEILGRHGIRVNCVSPPYAVPTGVTPLHLQPGERNGDVVKGFSAAVEPHANLKGVDLESDDVAEAMLFLASDEARFVSGLNLVLGGGFTGVSSQQPTIAF</sequence>
<dbReference type="GO" id="GO:0010301">
    <property type="term" value="F:xanthoxin dehydrogenase (NAD+) activity"/>
    <property type="evidence" value="ECO:0007669"/>
    <property type="project" value="TreeGrafter"/>
</dbReference>
<keyword evidence="3" id="KW-1185">Reference proteome</keyword>